<dbReference type="Pfam" id="PF02668">
    <property type="entry name" value="TauD"/>
    <property type="match status" value="1"/>
</dbReference>
<dbReference type="EMBL" id="ML769415">
    <property type="protein sequence ID" value="KAE9404616.1"/>
    <property type="molecule type" value="Genomic_DNA"/>
</dbReference>
<dbReference type="Pfam" id="PF06155">
    <property type="entry name" value="GBBH-like_N"/>
    <property type="match status" value="1"/>
</dbReference>
<proteinExistence type="inferred from homology"/>
<feature type="domain" description="Gamma-butyrobetaine hydroxylase-like N-terminal" evidence="8">
    <location>
        <begin position="45"/>
        <end position="98"/>
    </location>
</feature>
<dbReference type="GO" id="GO:0016706">
    <property type="term" value="F:2-oxoglutarate-dependent dioxygenase activity"/>
    <property type="evidence" value="ECO:0007669"/>
    <property type="project" value="UniProtKB-ARBA"/>
</dbReference>
<dbReference type="InterPro" id="IPR038492">
    <property type="entry name" value="GBBH-like_N_sf"/>
</dbReference>
<evidence type="ECO:0000256" key="6">
    <source>
        <dbReference type="ARBA" id="ARBA00023004"/>
    </source>
</evidence>
<dbReference type="AlphaFoldDB" id="A0A6A4I277"/>
<evidence type="ECO:0000313" key="9">
    <source>
        <dbReference type="EMBL" id="KAE9404616.1"/>
    </source>
</evidence>
<dbReference type="InterPro" id="IPR042098">
    <property type="entry name" value="TauD-like_sf"/>
</dbReference>
<comment type="similarity">
    <text evidence="2">Belongs to the gamma-BBH/TMLD family.</text>
</comment>
<keyword evidence="5" id="KW-0560">Oxidoreductase</keyword>
<dbReference type="GO" id="GO:0005739">
    <property type="term" value="C:mitochondrion"/>
    <property type="evidence" value="ECO:0007669"/>
    <property type="project" value="TreeGrafter"/>
</dbReference>
<evidence type="ECO:0000256" key="4">
    <source>
        <dbReference type="ARBA" id="ARBA00022964"/>
    </source>
</evidence>
<evidence type="ECO:0000259" key="8">
    <source>
        <dbReference type="Pfam" id="PF06155"/>
    </source>
</evidence>
<evidence type="ECO:0000256" key="5">
    <source>
        <dbReference type="ARBA" id="ARBA00023002"/>
    </source>
</evidence>
<sequence length="413" mass="47362">MVRWRPLLPHPQPGSRRSLFAFPSRRLSTVTLNDDSLTIPSLGNATFPYIWLRDSCQSTECIHPETTQKLHSSTDFASRSIDEGLHIEWPNGHVSLFPKSFLERHSSKDSLSRFRKDVGAETWDRKDVEKSRDLFLKYEDFKKPGGLLKAIDQLCKSGLLFLVPRCPTSTTNSEAHLTELALEFATEIRETFYGRIFHVQNRNSENIAYTNLKLGLHMDMLYLENPPRYQILNCIRNKVIGGSSVFSDSFHAARQLKSLNPEDYELLTRVPVPFQYLYGDHHLHYSRPTIALDPYNPTLESPPIKYVNYGPPFQAPLLLSPSSASALQDLYRALGRFADLLNSPENTYEYTLQEGDAVIFDNRRVSHARTAFRDYDDSKEGTFEGPRRWLQGCYFEGDSMLDRGRVLRAGGRF</sequence>
<evidence type="ECO:0000256" key="3">
    <source>
        <dbReference type="ARBA" id="ARBA00022723"/>
    </source>
</evidence>
<dbReference type="PANTHER" id="PTHR10696:SF25">
    <property type="entry name" value="OXIDOREDUCTASE AIM17-RELATED"/>
    <property type="match status" value="1"/>
</dbReference>
<dbReference type="Gene3D" id="3.60.130.10">
    <property type="entry name" value="Clavaminate synthase-like"/>
    <property type="match status" value="1"/>
</dbReference>
<comment type="cofactor">
    <cofactor evidence="1">
        <name>Fe(2+)</name>
        <dbReference type="ChEBI" id="CHEBI:29033"/>
    </cofactor>
</comment>
<dbReference type="SUPFAM" id="SSF51197">
    <property type="entry name" value="Clavaminate synthase-like"/>
    <property type="match status" value="1"/>
</dbReference>
<organism evidence="9 10">
    <name type="scientific">Gymnopus androsaceus JB14</name>
    <dbReference type="NCBI Taxonomy" id="1447944"/>
    <lineage>
        <taxon>Eukaryota</taxon>
        <taxon>Fungi</taxon>
        <taxon>Dikarya</taxon>
        <taxon>Basidiomycota</taxon>
        <taxon>Agaricomycotina</taxon>
        <taxon>Agaricomycetes</taxon>
        <taxon>Agaricomycetidae</taxon>
        <taxon>Agaricales</taxon>
        <taxon>Marasmiineae</taxon>
        <taxon>Omphalotaceae</taxon>
        <taxon>Gymnopus</taxon>
    </lineage>
</organism>
<dbReference type="OrthoDB" id="406634at2759"/>
<keyword evidence="10" id="KW-1185">Reference proteome</keyword>
<dbReference type="Proteomes" id="UP000799118">
    <property type="component" value="Unassembled WGS sequence"/>
</dbReference>
<dbReference type="InterPro" id="IPR050411">
    <property type="entry name" value="AlphaKG_dependent_hydroxylases"/>
</dbReference>
<dbReference type="InterPro" id="IPR003819">
    <property type="entry name" value="TauD/TfdA-like"/>
</dbReference>
<accession>A0A6A4I277</accession>
<dbReference type="PANTHER" id="PTHR10696">
    <property type="entry name" value="GAMMA-BUTYROBETAINE HYDROXYLASE-RELATED"/>
    <property type="match status" value="1"/>
</dbReference>
<dbReference type="GO" id="GO:0046872">
    <property type="term" value="F:metal ion binding"/>
    <property type="evidence" value="ECO:0007669"/>
    <property type="project" value="UniProtKB-KW"/>
</dbReference>
<name>A0A6A4I277_9AGAR</name>
<keyword evidence="6" id="KW-0408">Iron</keyword>
<reference evidence="9" key="1">
    <citation type="journal article" date="2019" name="Environ. Microbiol.">
        <title>Fungal ecological strategies reflected in gene transcription - a case study of two litter decomposers.</title>
        <authorList>
            <person name="Barbi F."/>
            <person name="Kohler A."/>
            <person name="Barry K."/>
            <person name="Baskaran P."/>
            <person name="Daum C."/>
            <person name="Fauchery L."/>
            <person name="Ihrmark K."/>
            <person name="Kuo A."/>
            <person name="LaButti K."/>
            <person name="Lipzen A."/>
            <person name="Morin E."/>
            <person name="Grigoriev I.V."/>
            <person name="Henrissat B."/>
            <person name="Lindahl B."/>
            <person name="Martin F."/>
        </authorList>
    </citation>
    <scope>NUCLEOTIDE SEQUENCE</scope>
    <source>
        <strain evidence="9">JB14</strain>
    </source>
</reference>
<dbReference type="InterPro" id="IPR010376">
    <property type="entry name" value="GBBH-like_N"/>
</dbReference>
<dbReference type="GO" id="GO:0045329">
    <property type="term" value="P:carnitine biosynthetic process"/>
    <property type="evidence" value="ECO:0007669"/>
    <property type="project" value="TreeGrafter"/>
</dbReference>
<dbReference type="CDD" id="cd00250">
    <property type="entry name" value="CAS_like"/>
    <property type="match status" value="1"/>
</dbReference>
<feature type="domain" description="TauD/TfdA-like" evidence="7">
    <location>
        <begin position="149"/>
        <end position="394"/>
    </location>
</feature>
<dbReference type="Gene3D" id="3.30.2020.30">
    <property type="match status" value="1"/>
</dbReference>
<protein>
    <submittedName>
        <fullName evidence="9">Clavaminate synthase-like protein</fullName>
    </submittedName>
</protein>
<evidence type="ECO:0000259" key="7">
    <source>
        <dbReference type="Pfam" id="PF02668"/>
    </source>
</evidence>
<evidence type="ECO:0000256" key="1">
    <source>
        <dbReference type="ARBA" id="ARBA00001954"/>
    </source>
</evidence>
<keyword evidence="4" id="KW-0223">Dioxygenase</keyword>
<keyword evidence="3" id="KW-0479">Metal-binding</keyword>
<evidence type="ECO:0000313" key="10">
    <source>
        <dbReference type="Proteomes" id="UP000799118"/>
    </source>
</evidence>
<evidence type="ECO:0000256" key="2">
    <source>
        <dbReference type="ARBA" id="ARBA00008654"/>
    </source>
</evidence>
<gene>
    <name evidence="9" type="ORF">BT96DRAFT_955567</name>
</gene>